<name>A0A345DE57_9BURK</name>
<reference evidence="2" key="1">
    <citation type="submission" date="2018-07" db="EMBL/GenBank/DDBJ databases">
        <authorList>
            <person name="Kim H."/>
        </authorList>
    </citation>
    <scope>NUCLEOTIDE SEQUENCE [LARGE SCALE GENOMIC DNA]</scope>
    <source>
        <strain evidence="2">F02</strain>
    </source>
</reference>
<dbReference type="Proteomes" id="UP000252182">
    <property type="component" value="Chromosome"/>
</dbReference>
<protein>
    <submittedName>
        <fullName evidence="1">Uncharacterized protein</fullName>
    </submittedName>
</protein>
<keyword evidence="2" id="KW-1185">Reference proteome</keyword>
<accession>A0A345DE57</accession>
<dbReference type="EMBL" id="CP031124">
    <property type="protein sequence ID" value="AXF86645.1"/>
    <property type="molecule type" value="Genomic_DNA"/>
</dbReference>
<gene>
    <name evidence="1" type="ORF">DTO96_102400</name>
</gene>
<evidence type="ECO:0000313" key="2">
    <source>
        <dbReference type="Proteomes" id="UP000252182"/>
    </source>
</evidence>
<organism evidence="1 2">
    <name type="scientific">Ephemeroptericola cinctiostellae</name>
    <dbReference type="NCBI Taxonomy" id="2268024"/>
    <lineage>
        <taxon>Bacteria</taxon>
        <taxon>Pseudomonadati</taxon>
        <taxon>Pseudomonadota</taxon>
        <taxon>Betaproteobacteria</taxon>
        <taxon>Burkholderiales</taxon>
        <taxon>Burkholderiaceae</taxon>
        <taxon>Ephemeroptericola</taxon>
    </lineage>
</organism>
<proteinExistence type="predicted"/>
<dbReference type="KEGG" id="hyf:DTO96_102400"/>
<evidence type="ECO:0000313" key="1">
    <source>
        <dbReference type="EMBL" id="AXF86645.1"/>
    </source>
</evidence>
<dbReference type="AlphaFoldDB" id="A0A345DE57"/>
<dbReference type="RefSeq" id="WP_114563698.1">
    <property type="nucleotide sequence ID" value="NZ_CP031124.1"/>
</dbReference>
<sequence>MTLENMHVALVGAIKQMDWTLGQVYTYEAMREAEPSPSVRLELTEGDDASMVGGGDALDVSLRWVARVLISAAAENAELLVRQYAFATARQLKRVGSIGAGIIRIVRVAPDEFKEPLNGYLTWMVEFEFDAPLGETIEADEPVINPMNLTMVKHCCTGDTEVFEVFGDQDPFPVEEVIGGHGVA</sequence>